<dbReference type="SUPFAM" id="SSF55781">
    <property type="entry name" value="GAF domain-like"/>
    <property type="match status" value="1"/>
</dbReference>
<accession>A0A080M9U5</accession>
<evidence type="ECO:0000259" key="1">
    <source>
        <dbReference type="PROSITE" id="PS50112"/>
    </source>
</evidence>
<gene>
    <name evidence="2" type="ORF">AW06_000626</name>
</gene>
<dbReference type="Gene3D" id="3.30.450.40">
    <property type="match status" value="1"/>
</dbReference>
<evidence type="ECO:0000313" key="3">
    <source>
        <dbReference type="Proteomes" id="UP000021315"/>
    </source>
</evidence>
<dbReference type="AlphaFoldDB" id="A0A080M9U5"/>
<dbReference type="Pfam" id="PF01590">
    <property type="entry name" value="GAF"/>
    <property type="match status" value="1"/>
</dbReference>
<dbReference type="CDD" id="cd00130">
    <property type="entry name" value="PAS"/>
    <property type="match status" value="1"/>
</dbReference>
<dbReference type="InterPro" id="IPR029016">
    <property type="entry name" value="GAF-like_dom_sf"/>
</dbReference>
<dbReference type="SMART" id="SM00065">
    <property type="entry name" value="GAF"/>
    <property type="match status" value="1"/>
</dbReference>
<dbReference type="Proteomes" id="UP000021315">
    <property type="component" value="Unassembled WGS sequence"/>
</dbReference>
<evidence type="ECO:0000313" key="2">
    <source>
        <dbReference type="EMBL" id="KFB78047.1"/>
    </source>
</evidence>
<proteinExistence type="predicted"/>
<dbReference type="InterPro" id="IPR035965">
    <property type="entry name" value="PAS-like_dom_sf"/>
</dbReference>
<dbReference type="InterPro" id="IPR013767">
    <property type="entry name" value="PAS_fold"/>
</dbReference>
<name>A0A080M9U5_9PROT</name>
<reference evidence="2" key="1">
    <citation type="submission" date="2014-02" db="EMBL/GenBank/DDBJ databases">
        <title>Expanding our view of genomic diversity in Candidatus Accumulibacter clades.</title>
        <authorList>
            <person name="Skennerton C.T."/>
            <person name="Barr J.J."/>
            <person name="Slater F.R."/>
            <person name="Bond P.L."/>
            <person name="Tyson G.W."/>
        </authorList>
    </citation>
    <scope>NUCLEOTIDE SEQUENCE [LARGE SCALE GENOMIC DNA]</scope>
</reference>
<dbReference type="InterPro" id="IPR003018">
    <property type="entry name" value="GAF"/>
</dbReference>
<protein>
    <submittedName>
        <fullName evidence="2">PAS domain S-box protein</fullName>
    </submittedName>
</protein>
<comment type="caution">
    <text evidence="2">The sequence shown here is derived from an EMBL/GenBank/DDBJ whole genome shotgun (WGS) entry which is preliminary data.</text>
</comment>
<dbReference type="PROSITE" id="PS50112">
    <property type="entry name" value="PAS"/>
    <property type="match status" value="1"/>
</dbReference>
<dbReference type="SMART" id="SM00091">
    <property type="entry name" value="PAS"/>
    <property type="match status" value="1"/>
</dbReference>
<dbReference type="Pfam" id="PF00989">
    <property type="entry name" value="PAS"/>
    <property type="match status" value="1"/>
</dbReference>
<dbReference type="GO" id="GO:0006355">
    <property type="term" value="P:regulation of DNA-templated transcription"/>
    <property type="evidence" value="ECO:0007669"/>
    <property type="project" value="InterPro"/>
</dbReference>
<dbReference type="STRING" id="1453999.AW06_000626"/>
<sequence>MLPPFRPLSSSIDLQGAFAQLSKRGFAGHHLDETLRQLTATTSRILNIERVSLWGLSAQGENLECINLYELSRDRHSSGVTLRAVRYPEYFRALQKGEPIVADDAMKHPSTQEFSRDYLLLNGISAVINSPIHADGELQGVLCIERVGPHSAWTSVQRLFAHAVASLVSQALLQNQLVSVKEELRGANQLRRALFESARDAILISDAHTGNILEANPQAEKLFGRPLQQLLGVQPNDVVHYHGESMDIRDLCKRLARTSGVESVHSEMLARDGKRIPIEIRSEVVQLEQGKKIVQGVFRLLDRDNG</sequence>
<feature type="domain" description="PAS" evidence="1">
    <location>
        <begin position="187"/>
        <end position="232"/>
    </location>
</feature>
<dbReference type="InterPro" id="IPR000014">
    <property type="entry name" value="PAS"/>
</dbReference>
<dbReference type="NCBIfam" id="TIGR00229">
    <property type="entry name" value="sensory_box"/>
    <property type="match status" value="1"/>
</dbReference>
<dbReference type="EMBL" id="JDST02000011">
    <property type="protein sequence ID" value="KFB78047.1"/>
    <property type="molecule type" value="Genomic_DNA"/>
</dbReference>
<dbReference type="SUPFAM" id="SSF55785">
    <property type="entry name" value="PYP-like sensor domain (PAS domain)"/>
    <property type="match status" value="1"/>
</dbReference>
<dbReference type="Gene3D" id="3.30.450.20">
    <property type="entry name" value="PAS domain"/>
    <property type="match status" value="1"/>
</dbReference>
<keyword evidence="3" id="KW-1185">Reference proteome</keyword>
<organism evidence="2 3">
    <name type="scientific">Candidatus Accumulibacter cognatus</name>
    <dbReference type="NCBI Taxonomy" id="2954383"/>
    <lineage>
        <taxon>Bacteria</taxon>
        <taxon>Pseudomonadati</taxon>
        <taxon>Pseudomonadota</taxon>
        <taxon>Betaproteobacteria</taxon>
        <taxon>Candidatus Accumulibacter</taxon>
    </lineage>
</organism>